<accession>A0A078MM06</accession>
<gene>
    <name evidence="4" type="ORF">BN1051_00637</name>
</gene>
<feature type="region of interest" description="Disordered" evidence="1">
    <location>
        <begin position="32"/>
        <end position="87"/>
    </location>
</feature>
<feature type="region of interest" description="Disordered" evidence="1">
    <location>
        <begin position="166"/>
        <end position="200"/>
    </location>
</feature>
<dbReference type="PATRIC" id="fig|1461584.3.peg.627"/>
<feature type="region of interest" description="Disordered" evidence="1">
    <location>
        <begin position="827"/>
        <end position="865"/>
    </location>
</feature>
<dbReference type="InterPro" id="IPR009003">
    <property type="entry name" value="Peptidase_S1_PA"/>
</dbReference>
<feature type="compositionally biased region" description="Gly residues" evidence="1">
    <location>
        <begin position="843"/>
        <end position="861"/>
    </location>
</feature>
<evidence type="ECO:0000256" key="2">
    <source>
        <dbReference type="SAM" id="Phobius"/>
    </source>
</evidence>
<evidence type="ECO:0000256" key="3">
    <source>
        <dbReference type="SAM" id="SignalP"/>
    </source>
</evidence>
<dbReference type="AlphaFoldDB" id="A0A078MM06"/>
<keyword evidence="2" id="KW-0812">Transmembrane</keyword>
<dbReference type="EMBL" id="LN483070">
    <property type="protein sequence ID" value="CEA07325.1"/>
    <property type="molecule type" value="Genomic_DNA"/>
</dbReference>
<reference evidence="4" key="1">
    <citation type="submission" date="2014-07" db="EMBL/GenBank/DDBJ databases">
        <authorList>
            <person name="Urmite Genomes Urmite Genomes"/>
        </authorList>
    </citation>
    <scope>NUCLEOTIDE SEQUENCE</scope>
    <source>
        <strain evidence="4">11W110_air</strain>
    </source>
</reference>
<feature type="compositionally biased region" description="Low complexity" evidence="1">
    <location>
        <begin position="32"/>
        <end position="85"/>
    </location>
</feature>
<proteinExistence type="predicted"/>
<keyword evidence="2" id="KW-0472">Membrane</keyword>
<name>A0A078MM06_9MICC</name>
<evidence type="ECO:0000256" key="1">
    <source>
        <dbReference type="SAM" id="MobiDB-lite"/>
    </source>
</evidence>
<dbReference type="GO" id="GO:0005975">
    <property type="term" value="P:carbohydrate metabolic process"/>
    <property type="evidence" value="ECO:0007669"/>
    <property type="project" value="UniProtKB-ARBA"/>
</dbReference>
<dbReference type="Gene3D" id="2.60.40.10">
    <property type="entry name" value="Immunoglobulins"/>
    <property type="match status" value="3"/>
</dbReference>
<feature type="chain" id="PRO_5001742041" evidence="3">
    <location>
        <begin position="34"/>
        <end position="906"/>
    </location>
</feature>
<organism evidence="4">
    <name type="scientific">Arthrobacter saudimassiliensis</name>
    <dbReference type="NCBI Taxonomy" id="1461584"/>
    <lineage>
        <taxon>Bacteria</taxon>
        <taxon>Bacillati</taxon>
        <taxon>Actinomycetota</taxon>
        <taxon>Actinomycetes</taxon>
        <taxon>Micrococcales</taxon>
        <taxon>Micrococcaceae</taxon>
        <taxon>Arthrobacter</taxon>
    </lineage>
</organism>
<dbReference type="SUPFAM" id="SSF50494">
    <property type="entry name" value="Trypsin-like serine proteases"/>
    <property type="match status" value="1"/>
</dbReference>
<feature type="transmembrane region" description="Helical" evidence="2">
    <location>
        <begin position="873"/>
        <end position="893"/>
    </location>
</feature>
<dbReference type="CDD" id="cd21112">
    <property type="entry name" value="alphaLP-like"/>
    <property type="match status" value="1"/>
</dbReference>
<protein>
    <submittedName>
        <fullName evidence="4">Uncharacterized protein</fullName>
    </submittedName>
</protein>
<keyword evidence="3" id="KW-0732">Signal</keyword>
<keyword evidence="2" id="KW-1133">Transmembrane helix</keyword>
<sequence>MHQPRAIHKRAGALSAAAVLAFTGLMAAAPANADEATAPAEPTSTATAVPATAPATPAPAKAPAEAAPQDAVPAAEADAEGTAAASELPPGLAEALMRDLGMSLEEFIAAGELGEKAALALPELQKIEGFVSLRLEADAIVVTGSGEELAAAVSELGAVLEAPVPAEDATAETAEETAAAEAPAAEEEADDEEPAAGSSVAEDVDSLLRAYVQKVGSAEGLRSVMLTAPGEYTIKLGTPLDTLPTRPDGSLIRMASAPKKTPAEFDAEYTNVTVVEQPEPLTAFEDVPGGSGIYTGTGTTTEPVIDGACSIGFNGFTAGSPATLTAGHCTGDDTSNLAFLEPLEGDNMLVPLGEFTFSQFGGKNHTPSPVPTEGGPDVTVNRGTDVAVIGNIDDGIDLTAEVTRRAANTDRNADTVSVTGSADVVLGSPICKSGRTTFWTCGSVTGVGIFFVGGHNGTEANPDARAVWGFESGNPKPGQDSPVFLEAEPGDSGGSIISGTNAVGLISAGLEDVITHGASLSDAVSYIPGGFELAMFIAKPELTGAAGEGKALTGQPITGIVDGAPAGTEVQVTVDGGEPQTVPVAADGTWSVRAPQTVDADESVPNRELELTARAVNGSNKSSMAEFTLNLEKAPLDLPVFSTPATVVGEVAEISGTGVDGATVTVEISTAAKQGEAAALAELPLTETVEVKDGSWTVELEDALQPGTYRVSATQAKAGMKDSDVATLNLSVVYTAPAITNLKDGQEFTEGSTPETITGTAIPGATVTVAVGNALATGTTEADEDGRWSYDVEPWAAGEYAITASQQLDGVGSDFTQLTVRVAALQVAPGGNPGDPGAPGAPGNPGGNNNGGNGGNAGGSSDGDLADTGANGVGMAAAAGLLLVGGGTGALLLNRRRRGAHVATRS</sequence>
<feature type="signal peptide" evidence="3">
    <location>
        <begin position="1"/>
        <end position="33"/>
    </location>
</feature>
<feature type="compositionally biased region" description="Acidic residues" evidence="1">
    <location>
        <begin position="184"/>
        <end position="194"/>
    </location>
</feature>
<dbReference type="Gene3D" id="2.40.10.10">
    <property type="entry name" value="Trypsin-like serine proteases"/>
    <property type="match status" value="2"/>
</dbReference>
<dbReference type="InterPro" id="IPR043504">
    <property type="entry name" value="Peptidase_S1_PA_chymotrypsin"/>
</dbReference>
<dbReference type="InterPro" id="IPR013783">
    <property type="entry name" value="Ig-like_fold"/>
</dbReference>
<evidence type="ECO:0000313" key="4">
    <source>
        <dbReference type="EMBL" id="CEA07325.1"/>
    </source>
</evidence>